<dbReference type="PROSITE" id="PS50868">
    <property type="entry name" value="POST_SET"/>
    <property type="match status" value="1"/>
</dbReference>
<dbReference type="PROSITE" id="PS01219">
    <property type="entry name" value="AMMONIUM_TRANSP"/>
    <property type="match status" value="1"/>
</dbReference>
<feature type="coiled-coil region" evidence="16">
    <location>
        <begin position="436"/>
        <end position="463"/>
    </location>
</feature>
<dbReference type="Pfam" id="PF17907">
    <property type="entry name" value="AWS"/>
    <property type="match status" value="1"/>
</dbReference>
<dbReference type="InterPro" id="IPR006560">
    <property type="entry name" value="AWS_dom"/>
</dbReference>
<accession>A0A4S8IZF9</accession>
<evidence type="ECO:0000256" key="1">
    <source>
        <dbReference type="ARBA" id="ARBA00004123"/>
    </source>
</evidence>
<keyword evidence="12 18" id="KW-0472">Membrane</keyword>
<evidence type="ECO:0000313" key="23">
    <source>
        <dbReference type="Proteomes" id="UP000317650"/>
    </source>
</evidence>
<feature type="transmembrane region" description="Helical" evidence="18">
    <location>
        <begin position="707"/>
        <end position="727"/>
    </location>
</feature>
<keyword evidence="5" id="KW-0813">Transport</keyword>
<evidence type="ECO:0000256" key="5">
    <source>
        <dbReference type="ARBA" id="ARBA00022448"/>
    </source>
</evidence>
<dbReference type="PROSITE" id="PS50280">
    <property type="entry name" value="SET"/>
    <property type="match status" value="1"/>
</dbReference>
<reference evidence="22 23" key="1">
    <citation type="journal article" date="2019" name="Nat. Plants">
        <title>Genome sequencing of Musa balbisiana reveals subgenome evolution and function divergence in polyploid bananas.</title>
        <authorList>
            <person name="Yao X."/>
        </authorList>
    </citation>
    <scope>NUCLEOTIDE SEQUENCE [LARGE SCALE GENOMIC DNA]</scope>
    <source>
        <strain evidence="23">cv. DH-PKW</strain>
        <tissue evidence="22">Leaves</tissue>
    </source>
</reference>
<dbReference type="InterPro" id="IPR001905">
    <property type="entry name" value="Ammonium_transpt"/>
</dbReference>
<gene>
    <name evidence="22" type="ORF">C4D60_Mb10t14130</name>
</gene>
<feature type="transmembrane region" description="Helical" evidence="18">
    <location>
        <begin position="889"/>
        <end position="909"/>
    </location>
</feature>
<dbReference type="InterPro" id="IPR046341">
    <property type="entry name" value="SET_dom_sf"/>
</dbReference>
<keyword evidence="10 18" id="KW-0812">Transmembrane</keyword>
<feature type="transmembrane region" description="Helical" evidence="18">
    <location>
        <begin position="930"/>
        <end position="955"/>
    </location>
</feature>
<comment type="similarity">
    <text evidence="4">Belongs to the ammonia transporter channel (TC 1.A.11.2) family.</text>
</comment>
<sequence length="1054" mass="115843">MYIGFGIGNEPQHVNLKPVFPTARPGPARQPIPTASRPCRPPPLHPPPDRRPTDQQGEVPPAYKLIERNEFLYRKHKKQKEEDIAICECQYDAGNPESACGDRCLNVLTSTECTPGYCPSGSHCKNQRFQTCQYAKSRLFKTEGRGWGLLADENIKAGQFVIEYCGEVISWKEAKQRSQAYESAGLKDAYIIYLNAYESIDATHKGSLARFINHSCQPNCETRKWNVLGEVRVGIFAKQEIPAGTELAYDYNFEWYGGAKVRCLCGATCCSGFLGAKSRGFQEATYLWEDNDDRYSVENVPLYDSEDDEPTSKSLKAIVPYKENEDFLGNADGFGSVVLSESMPMVVEPLNFVPMEVNGVKYETTEDECMYAENAQENFARKSAMISRIRSNSACRNYHIDSNSLSKTSSRYPGGKAKFGVRKQVNVKLICERLAVAEAREEIIAYEESKKQAAAQLDSLYDEIRPAIEEHERDNQDSVSTSVAEKWIEASCCKLKADFDFYSSIIKNIATVPRVSNDASPQRIRSVQHKVLQLFMFSRIASIFSLGSLFPILRLRARLSSSFGRGRRASFVAMAVPTAYQGNTSAAVPEWLNKGDNAWQMVSATLVGLQSVPGLVILYGSIVKKKWAVNSAFMALYAFAAVWICWVTWAYNMSFGDKLVPFWGKAKPALGQRFLIKRAALPATTHLYHNGTVETAMSTPYLPMASAVYFQCSFAAITVVLLAGSLLGRMNIKAWMAFVPLWLTFSYTVGAFSLWGGGFLFQWGVIDYSGGYVIHLSSGIAGLTAAYWVGPRTASDRERFPPNNVLLMLAGAGLLWMGWAGFNGGAPYAANIDASMAVLNTHVCAATSLLMWTTLDVVFFKKPSVIGAVQGMMTGLVCITPGAGLVQGWAAMVMGILSGSIPWFTMMVVHRRWSFLQNIDDTLGVFHTHAVAGFLGGAATGLFAEPVLCALFLPVTHSRGGVYGGVGGVQLLKQVVGAGFVVAWNAVVTTAICAAIRFVVPLRMSEDQLKIGDDEVHGEEAYSLWGDGEALELTTHGPLESQRPHVPTGVTQNV</sequence>
<dbReference type="GO" id="GO:0005634">
    <property type="term" value="C:nucleus"/>
    <property type="evidence" value="ECO:0007669"/>
    <property type="project" value="UniProtKB-SubCell"/>
</dbReference>
<dbReference type="FunFam" id="1.10.3430.10:FF:000005">
    <property type="entry name" value="Ammonium transporter"/>
    <property type="match status" value="1"/>
</dbReference>
<evidence type="ECO:0000256" key="3">
    <source>
        <dbReference type="ARBA" id="ARBA00004286"/>
    </source>
</evidence>
<dbReference type="InterPro" id="IPR029020">
    <property type="entry name" value="Ammonium/urea_transptr"/>
</dbReference>
<keyword evidence="9" id="KW-0949">S-adenosyl-L-methionine</keyword>
<evidence type="ECO:0000259" key="20">
    <source>
        <dbReference type="PROSITE" id="PS50868"/>
    </source>
</evidence>
<feature type="transmembrane region" description="Helical" evidence="18">
    <location>
        <begin position="865"/>
        <end position="883"/>
    </location>
</feature>
<organism evidence="22 23">
    <name type="scientific">Musa balbisiana</name>
    <name type="common">Banana</name>
    <dbReference type="NCBI Taxonomy" id="52838"/>
    <lineage>
        <taxon>Eukaryota</taxon>
        <taxon>Viridiplantae</taxon>
        <taxon>Streptophyta</taxon>
        <taxon>Embryophyta</taxon>
        <taxon>Tracheophyta</taxon>
        <taxon>Spermatophyta</taxon>
        <taxon>Magnoliopsida</taxon>
        <taxon>Liliopsida</taxon>
        <taxon>Zingiberales</taxon>
        <taxon>Musaceae</taxon>
        <taxon>Musa</taxon>
    </lineage>
</organism>
<evidence type="ECO:0000256" key="2">
    <source>
        <dbReference type="ARBA" id="ARBA00004141"/>
    </source>
</evidence>
<evidence type="ECO:0000259" key="21">
    <source>
        <dbReference type="PROSITE" id="PS51215"/>
    </source>
</evidence>
<name>A0A4S8IZF9_MUSBA</name>
<comment type="function">
    <text evidence="15">Involved in ammonium transport.</text>
</comment>
<evidence type="ECO:0000256" key="15">
    <source>
        <dbReference type="ARBA" id="ARBA00060095"/>
    </source>
</evidence>
<evidence type="ECO:0000256" key="9">
    <source>
        <dbReference type="ARBA" id="ARBA00022691"/>
    </source>
</evidence>
<feature type="transmembrane region" description="Helical" evidence="18">
    <location>
        <begin position="531"/>
        <end position="550"/>
    </location>
</feature>
<feature type="transmembrane region" description="Helical" evidence="18">
    <location>
        <begin position="834"/>
        <end position="853"/>
    </location>
</feature>
<keyword evidence="11 18" id="KW-1133">Transmembrane helix</keyword>
<feature type="transmembrane region" description="Helical" evidence="18">
    <location>
        <begin position="739"/>
        <end position="766"/>
    </location>
</feature>
<dbReference type="SMART" id="SM00508">
    <property type="entry name" value="PostSET"/>
    <property type="match status" value="1"/>
</dbReference>
<dbReference type="Proteomes" id="UP000317650">
    <property type="component" value="Chromosome 10"/>
</dbReference>
<feature type="domain" description="Post-SET" evidence="20">
    <location>
        <begin position="259"/>
        <end position="275"/>
    </location>
</feature>
<keyword evidence="7" id="KW-0489">Methyltransferase</keyword>
<dbReference type="Pfam" id="PF00909">
    <property type="entry name" value="Ammonium_transp"/>
    <property type="match status" value="1"/>
</dbReference>
<dbReference type="Pfam" id="PF00856">
    <property type="entry name" value="SET"/>
    <property type="match status" value="1"/>
</dbReference>
<feature type="region of interest" description="Disordered" evidence="17">
    <location>
        <begin position="13"/>
        <end position="61"/>
    </location>
</feature>
<feature type="transmembrane region" description="Helical" evidence="18">
    <location>
        <begin position="975"/>
        <end position="1000"/>
    </location>
</feature>
<dbReference type="InterPro" id="IPR018047">
    <property type="entry name" value="Ammonium_transpt_CS"/>
</dbReference>
<evidence type="ECO:0000256" key="8">
    <source>
        <dbReference type="ARBA" id="ARBA00022679"/>
    </source>
</evidence>
<dbReference type="GO" id="GO:0042054">
    <property type="term" value="F:histone methyltransferase activity"/>
    <property type="evidence" value="ECO:0007669"/>
    <property type="project" value="InterPro"/>
</dbReference>
<dbReference type="GO" id="GO:0005694">
    <property type="term" value="C:chromosome"/>
    <property type="evidence" value="ECO:0007669"/>
    <property type="project" value="UniProtKB-SubCell"/>
</dbReference>
<keyword evidence="8" id="KW-0808">Transferase</keyword>
<evidence type="ECO:0000256" key="16">
    <source>
        <dbReference type="SAM" id="Coils"/>
    </source>
</evidence>
<dbReference type="Gene3D" id="2.170.270.10">
    <property type="entry name" value="SET domain"/>
    <property type="match status" value="1"/>
</dbReference>
<keyword evidence="16" id="KW-0175">Coiled coil</keyword>
<evidence type="ECO:0000256" key="6">
    <source>
        <dbReference type="ARBA" id="ARBA00022454"/>
    </source>
</evidence>
<evidence type="ECO:0000259" key="19">
    <source>
        <dbReference type="PROSITE" id="PS50280"/>
    </source>
</evidence>
<dbReference type="GO" id="GO:0032259">
    <property type="term" value="P:methylation"/>
    <property type="evidence" value="ECO:0007669"/>
    <property type="project" value="UniProtKB-KW"/>
</dbReference>
<evidence type="ECO:0000256" key="17">
    <source>
        <dbReference type="SAM" id="MobiDB-lite"/>
    </source>
</evidence>
<comment type="subcellular location">
    <subcellularLocation>
        <location evidence="3">Chromosome</location>
    </subcellularLocation>
    <subcellularLocation>
        <location evidence="2">Membrane</location>
        <topology evidence="2">Multi-pass membrane protein</topology>
    </subcellularLocation>
    <subcellularLocation>
        <location evidence="1">Nucleus</location>
    </subcellularLocation>
</comment>
<dbReference type="PANTHER" id="PTHR43029:SF10">
    <property type="entry name" value="AMMONIUM TRANSPORTER MEP2"/>
    <property type="match status" value="1"/>
</dbReference>
<dbReference type="InterPro" id="IPR002229">
    <property type="entry name" value="RhesusRHD"/>
</dbReference>
<evidence type="ECO:0008006" key="24">
    <source>
        <dbReference type="Google" id="ProtNLM"/>
    </source>
</evidence>
<feature type="transmembrane region" description="Helical" evidence="18">
    <location>
        <begin position="598"/>
        <end position="620"/>
    </location>
</feature>
<evidence type="ECO:0000256" key="12">
    <source>
        <dbReference type="ARBA" id="ARBA00023136"/>
    </source>
</evidence>
<evidence type="ECO:0000256" key="13">
    <source>
        <dbReference type="ARBA" id="ARBA00023177"/>
    </source>
</evidence>
<keyword evidence="6" id="KW-0158">Chromosome</keyword>
<protein>
    <recommendedName>
        <fullName evidence="24">Histone-lysine N-methyltransferase ASHH1</fullName>
    </recommendedName>
</protein>
<dbReference type="SMART" id="SM00570">
    <property type="entry name" value="AWS"/>
    <property type="match status" value="1"/>
</dbReference>
<dbReference type="PANTHER" id="PTHR43029">
    <property type="entry name" value="AMMONIUM TRANSPORTER MEP2"/>
    <property type="match status" value="1"/>
</dbReference>
<feature type="transmembrane region" description="Helical" evidence="18">
    <location>
        <begin position="571"/>
        <end position="592"/>
    </location>
</feature>
<dbReference type="SMART" id="SM00317">
    <property type="entry name" value="SET"/>
    <property type="match status" value="1"/>
</dbReference>
<dbReference type="Gene3D" id="1.10.3430.10">
    <property type="entry name" value="Ammonium transporter AmtB like domains"/>
    <property type="match status" value="1"/>
</dbReference>
<keyword evidence="13" id="KW-0924">Ammonia transport</keyword>
<dbReference type="AlphaFoldDB" id="A0A4S8IZF9"/>
<evidence type="ECO:0000256" key="7">
    <source>
        <dbReference type="ARBA" id="ARBA00022603"/>
    </source>
</evidence>
<evidence type="ECO:0000256" key="18">
    <source>
        <dbReference type="SAM" id="Phobius"/>
    </source>
</evidence>
<dbReference type="SUPFAM" id="SSF111352">
    <property type="entry name" value="Ammonium transporter"/>
    <property type="match status" value="1"/>
</dbReference>
<dbReference type="STRING" id="52838.A0A4S8IZF9"/>
<dbReference type="GO" id="GO:0008519">
    <property type="term" value="F:ammonium channel activity"/>
    <property type="evidence" value="ECO:0007669"/>
    <property type="project" value="InterPro"/>
</dbReference>
<feature type="domain" description="AWS" evidence="21">
    <location>
        <begin position="82"/>
        <end position="133"/>
    </location>
</feature>
<evidence type="ECO:0000256" key="11">
    <source>
        <dbReference type="ARBA" id="ARBA00022989"/>
    </source>
</evidence>
<dbReference type="InterPro" id="IPR003616">
    <property type="entry name" value="Post-SET_dom"/>
</dbReference>
<dbReference type="GO" id="GO:0005886">
    <property type="term" value="C:plasma membrane"/>
    <property type="evidence" value="ECO:0007669"/>
    <property type="project" value="InterPro"/>
</dbReference>
<evidence type="ECO:0000256" key="4">
    <source>
        <dbReference type="ARBA" id="ARBA00005887"/>
    </source>
</evidence>
<feature type="transmembrane region" description="Helical" evidence="18">
    <location>
        <begin position="802"/>
        <end position="822"/>
    </location>
</feature>
<dbReference type="SUPFAM" id="SSF82199">
    <property type="entry name" value="SET domain"/>
    <property type="match status" value="1"/>
</dbReference>
<comment type="caution">
    <text evidence="22">The sequence shown here is derived from an EMBL/GenBank/DDBJ whole genome shotgun (WGS) entry which is preliminary data.</text>
</comment>
<keyword evidence="23" id="KW-1185">Reference proteome</keyword>
<keyword evidence="14" id="KW-0539">Nucleus</keyword>
<dbReference type="PROSITE" id="PS51215">
    <property type="entry name" value="AWS"/>
    <property type="match status" value="1"/>
</dbReference>
<feature type="domain" description="SET" evidence="19">
    <location>
        <begin position="135"/>
        <end position="252"/>
    </location>
</feature>
<proteinExistence type="inferred from homology"/>
<dbReference type="NCBIfam" id="TIGR00836">
    <property type="entry name" value="amt"/>
    <property type="match status" value="1"/>
</dbReference>
<dbReference type="EMBL" id="PYDT01000008">
    <property type="protein sequence ID" value="THU53412.1"/>
    <property type="molecule type" value="Genomic_DNA"/>
</dbReference>
<dbReference type="PRINTS" id="PR00342">
    <property type="entry name" value="RHESUSRHD"/>
</dbReference>
<dbReference type="FunFam" id="2.170.270.10:FF:000028">
    <property type="entry name" value="Histone-lysine N-methyltransferase"/>
    <property type="match status" value="1"/>
</dbReference>
<dbReference type="InterPro" id="IPR024041">
    <property type="entry name" value="NH4_transpt_AmtB-like_dom"/>
</dbReference>
<feature type="transmembrane region" description="Helical" evidence="18">
    <location>
        <begin position="632"/>
        <end position="651"/>
    </location>
</feature>
<evidence type="ECO:0000313" key="22">
    <source>
        <dbReference type="EMBL" id="THU53412.1"/>
    </source>
</evidence>
<dbReference type="InterPro" id="IPR001214">
    <property type="entry name" value="SET_dom"/>
</dbReference>
<feature type="transmembrane region" description="Helical" evidence="18">
    <location>
        <begin position="772"/>
        <end position="790"/>
    </location>
</feature>
<evidence type="ECO:0000256" key="14">
    <source>
        <dbReference type="ARBA" id="ARBA00023242"/>
    </source>
</evidence>
<evidence type="ECO:0000256" key="10">
    <source>
        <dbReference type="ARBA" id="ARBA00022692"/>
    </source>
</evidence>